<organism evidence="1 2">
    <name type="scientific">Paragonimus skrjabini miyazakii</name>
    <dbReference type="NCBI Taxonomy" id="59628"/>
    <lineage>
        <taxon>Eukaryota</taxon>
        <taxon>Metazoa</taxon>
        <taxon>Spiralia</taxon>
        <taxon>Lophotrochozoa</taxon>
        <taxon>Platyhelminthes</taxon>
        <taxon>Trematoda</taxon>
        <taxon>Digenea</taxon>
        <taxon>Plagiorchiida</taxon>
        <taxon>Troglotremata</taxon>
        <taxon>Troglotrematidae</taxon>
        <taxon>Paragonimus</taxon>
    </lineage>
</organism>
<accession>A0A8S9Z3D7</accession>
<keyword evidence="2" id="KW-1185">Reference proteome</keyword>
<dbReference type="AlphaFoldDB" id="A0A8S9Z3D7"/>
<reference evidence="1" key="1">
    <citation type="submission" date="2019-07" db="EMBL/GenBank/DDBJ databases">
        <title>Annotation for the trematode Paragonimus miyazaki's.</title>
        <authorList>
            <person name="Choi Y.-J."/>
        </authorList>
    </citation>
    <scope>NUCLEOTIDE SEQUENCE</scope>
    <source>
        <strain evidence="1">Japan</strain>
    </source>
</reference>
<sequence length="114" mass="13573">MKVSNASQKFHNFWMFLHFDDMQCYLFVWTYGVYDQQGMTHDNYVHFENQIELIQTRRLCAKTVILNFSVHFPSEPMYMGSSKVNDLLLMIFLPKNILRTNSKSSSDRCKSMQK</sequence>
<dbReference type="EMBL" id="JTDE01000450">
    <property type="protein sequence ID" value="KAF7261214.1"/>
    <property type="molecule type" value="Genomic_DNA"/>
</dbReference>
<name>A0A8S9Z3D7_9TREM</name>
<proteinExistence type="predicted"/>
<gene>
    <name evidence="1" type="ORF">EG68_01540</name>
</gene>
<evidence type="ECO:0000313" key="1">
    <source>
        <dbReference type="EMBL" id="KAF7261214.1"/>
    </source>
</evidence>
<dbReference type="Proteomes" id="UP000822476">
    <property type="component" value="Unassembled WGS sequence"/>
</dbReference>
<comment type="caution">
    <text evidence="1">The sequence shown here is derived from an EMBL/GenBank/DDBJ whole genome shotgun (WGS) entry which is preliminary data.</text>
</comment>
<protein>
    <submittedName>
        <fullName evidence="1">Uncharacterized protein</fullName>
    </submittedName>
</protein>
<evidence type="ECO:0000313" key="2">
    <source>
        <dbReference type="Proteomes" id="UP000822476"/>
    </source>
</evidence>